<accession>A0A5C6GKE8</accession>
<evidence type="ECO:0000313" key="1">
    <source>
        <dbReference type="EMBL" id="TWU78385.1"/>
    </source>
</evidence>
<dbReference type="EMBL" id="SBHS01000002">
    <property type="protein sequence ID" value="TWU78385.1"/>
    <property type="molecule type" value="Genomic_DNA"/>
</dbReference>
<proteinExistence type="predicted"/>
<sequence length="203" mass="22788">MGFQRLRFGSPRAYSGIHTSSYVKGSSGPNRRILDDGLIVGETFWMLFGGPRLQTEMIARMCECQYKWQLNDNRVAEKPGTLTTPTSAEKVPQVNCRGVWIDTLNSNQGVPVVTATVPVILRKRRLGEKPRQDPTSRSDCRIRKFYWVSQTQDSSVATSKLDLNPNKCLHLLKAELRRLPPDTGLWGFSLLGTDSCMALPGKF</sequence>
<protein>
    <submittedName>
        <fullName evidence="1">Uncharacterized protein</fullName>
    </submittedName>
</protein>
<name>A0A5C6GKE8_METRR</name>
<comment type="caution">
    <text evidence="1">The sequence shown here is derived from an EMBL/GenBank/DDBJ whole genome shotgun (WGS) entry which is preliminary data.</text>
</comment>
<evidence type="ECO:0000313" key="2">
    <source>
        <dbReference type="Proteomes" id="UP000317257"/>
    </source>
</evidence>
<dbReference type="Proteomes" id="UP000317257">
    <property type="component" value="Unassembled WGS sequence"/>
</dbReference>
<organism evidence="1 2">
    <name type="scientific">Metarhizium rileyi (strain RCEF 4871)</name>
    <name type="common">Nomuraea rileyi</name>
    <dbReference type="NCBI Taxonomy" id="1649241"/>
    <lineage>
        <taxon>Eukaryota</taxon>
        <taxon>Fungi</taxon>
        <taxon>Dikarya</taxon>
        <taxon>Ascomycota</taxon>
        <taxon>Pezizomycotina</taxon>
        <taxon>Sordariomycetes</taxon>
        <taxon>Hypocreomycetidae</taxon>
        <taxon>Hypocreales</taxon>
        <taxon>Clavicipitaceae</taxon>
        <taxon>Metarhizium</taxon>
    </lineage>
</organism>
<dbReference type="AlphaFoldDB" id="A0A5C6GKE8"/>
<gene>
    <name evidence="1" type="ORF">ED733_008737</name>
</gene>
<reference evidence="2" key="1">
    <citation type="submission" date="2018-12" db="EMBL/GenBank/DDBJ databases">
        <title>The complete genome of Metarhizium rileyi, a key fungal pathogen of Lepidoptera.</title>
        <authorList>
            <person name="Binneck E."/>
            <person name="Lastra C.C.L."/>
            <person name="Sosa-Gomez D.R."/>
        </authorList>
    </citation>
    <scope>NUCLEOTIDE SEQUENCE [LARGE SCALE GENOMIC DNA]</scope>
    <source>
        <strain evidence="2">Cep018-CH2</strain>
    </source>
</reference>